<dbReference type="SMART" id="SM00347">
    <property type="entry name" value="HTH_MARR"/>
    <property type="match status" value="1"/>
</dbReference>
<dbReference type="CDD" id="cd00090">
    <property type="entry name" value="HTH_ARSR"/>
    <property type="match status" value="1"/>
</dbReference>
<dbReference type="PANTHER" id="PTHR33164">
    <property type="entry name" value="TRANSCRIPTIONAL REGULATOR, MARR FAMILY"/>
    <property type="match status" value="1"/>
</dbReference>
<dbReference type="EMBL" id="JBEPLY010000012">
    <property type="protein sequence ID" value="MET3601259.1"/>
    <property type="molecule type" value="Genomic_DNA"/>
</dbReference>
<keyword evidence="6" id="KW-1185">Reference proteome</keyword>
<evidence type="ECO:0000259" key="4">
    <source>
        <dbReference type="PROSITE" id="PS50995"/>
    </source>
</evidence>
<sequence>MSAQIDNRHVAFMENLTVASRKMRTYYNARVARYGLTFARARVILLLSKNETMNQSELACELELEKPTVVRLLDRMEAHGFIERRADPNDRRAKLIALSAHGTDMARELDIMRAEFYEAVLGPVGPDELLIATTVFETIIAKVDQIIQDRPDD</sequence>
<dbReference type="InterPro" id="IPR011991">
    <property type="entry name" value="ArsR-like_HTH"/>
</dbReference>
<dbReference type="SUPFAM" id="SSF46785">
    <property type="entry name" value="Winged helix' DNA-binding domain"/>
    <property type="match status" value="1"/>
</dbReference>
<dbReference type="InterPro" id="IPR036390">
    <property type="entry name" value="WH_DNA-bd_sf"/>
</dbReference>
<keyword evidence="3" id="KW-0804">Transcription</keyword>
<dbReference type="Pfam" id="PF01047">
    <property type="entry name" value="MarR"/>
    <property type="match status" value="1"/>
</dbReference>
<dbReference type="PROSITE" id="PS50995">
    <property type="entry name" value="HTH_MARR_2"/>
    <property type="match status" value="1"/>
</dbReference>
<accession>A0ABV2IEM0</accession>
<dbReference type="InterPro" id="IPR039422">
    <property type="entry name" value="MarR/SlyA-like"/>
</dbReference>
<protein>
    <submittedName>
        <fullName evidence="5">MarR family transcriptional regulator for hemolysin</fullName>
    </submittedName>
</protein>
<keyword evidence="1" id="KW-0805">Transcription regulation</keyword>
<feature type="domain" description="HTH marR-type" evidence="4">
    <location>
        <begin position="9"/>
        <end position="141"/>
    </location>
</feature>
<dbReference type="PRINTS" id="PR00598">
    <property type="entry name" value="HTHMARR"/>
</dbReference>
<dbReference type="PROSITE" id="PS01117">
    <property type="entry name" value="HTH_MARR_1"/>
    <property type="match status" value="1"/>
</dbReference>
<name>A0ABV2IEM0_9HYPH</name>
<dbReference type="RefSeq" id="WP_354435077.1">
    <property type="nucleotide sequence ID" value="NZ_JBEPLY010000012.1"/>
</dbReference>
<dbReference type="Proteomes" id="UP001549164">
    <property type="component" value="Unassembled WGS sequence"/>
</dbReference>
<evidence type="ECO:0000313" key="5">
    <source>
        <dbReference type="EMBL" id="MET3601259.1"/>
    </source>
</evidence>
<reference evidence="5 6" key="1">
    <citation type="submission" date="2024-06" db="EMBL/GenBank/DDBJ databases">
        <title>Genomic Encyclopedia of Type Strains, Phase IV (KMG-IV): sequencing the most valuable type-strain genomes for metagenomic binning, comparative biology and taxonomic classification.</title>
        <authorList>
            <person name="Goeker M."/>
        </authorList>
    </citation>
    <scope>NUCLEOTIDE SEQUENCE [LARGE SCALE GENOMIC DNA]</scope>
    <source>
        <strain evidence="5 6">DSM 28102</strain>
    </source>
</reference>
<dbReference type="Gene3D" id="1.10.10.10">
    <property type="entry name" value="Winged helix-like DNA-binding domain superfamily/Winged helix DNA-binding domain"/>
    <property type="match status" value="1"/>
</dbReference>
<keyword evidence="2" id="KW-0238">DNA-binding</keyword>
<evidence type="ECO:0000256" key="3">
    <source>
        <dbReference type="ARBA" id="ARBA00023163"/>
    </source>
</evidence>
<dbReference type="InterPro" id="IPR000835">
    <property type="entry name" value="HTH_MarR-typ"/>
</dbReference>
<comment type="caution">
    <text evidence="5">The sequence shown here is derived from an EMBL/GenBank/DDBJ whole genome shotgun (WGS) entry which is preliminary data.</text>
</comment>
<dbReference type="InterPro" id="IPR036388">
    <property type="entry name" value="WH-like_DNA-bd_sf"/>
</dbReference>
<gene>
    <name evidence="5" type="ORF">ABID12_003215</name>
</gene>
<evidence type="ECO:0000256" key="2">
    <source>
        <dbReference type="ARBA" id="ARBA00023125"/>
    </source>
</evidence>
<dbReference type="PANTHER" id="PTHR33164:SF64">
    <property type="entry name" value="TRANSCRIPTIONAL REGULATOR SLYA"/>
    <property type="match status" value="1"/>
</dbReference>
<organism evidence="5 6">
    <name type="scientific">Martelella mangrovi</name>
    <dbReference type="NCBI Taxonomy" id="1397477"/>
    <lineage>
        <taxon>Bacteria</taxon>
        <taxon>Pseudomonadati</taxon>
        <taxon>Pseudomonadota</taxon>
        <taxon>Alphaproteobacteria</taxon>
        <taxon>Hyphomicrobiales</taxon>
        <taxon>Aurantimonadaceae</taxon>
        <taxon>Martelella</taxon>
    </lineage>
</organism>
<evidence type="ECO:0000313" key="6">
    <source>
        <dbReference type="Proteomes" id="UP001549164"/>
    </source>
</evidence>
<proteinExistence type="predicted"/>
<evidence type="ECO:0000256" key="1">
    <source>
        <dbReference type="ARBA" id="ARBA00023015"/>
    </source>
</evidence>
<dbReference type="InterPro" id="IPR023187">
    <property type="entry name" value="Tscrpt_reg_MarR-type_CS"/>
</dbReference>